<keyword evidence="1" id="KW-0812">Transmembrane</keyword>
<feature type="transmembrane region" description="Helical" evidence="1">
    <location>
        <begin position="132"/>
        <end position="159"/>
    </location>
</feature>
<keyword evidence="1" id="KW-1133">Transmembrane helix</keyword>
<protein>
    <recommendedName>
        <fullName evidence="3">DUF4386 family protein</fullName>
    </recommendedName>
</protein>
<reference evidence="2" key="1">
    <citation type="submission" date="2016-03" db="EMBL/GenBank/DDBJ databases">
        <authorList>
            <person name="Ploux O."/>
        </authorList>
    </citation>
    <scope>NUCLEOTIDE SEQUENCE</scope>
    <source>
        <strain evidence="2">UC1</strain>
    </source>
</reference>
<sequence length="249" mass="25155">MDPVDAGARGTARAAGVAAVLAGFLLFAAVPLELLADRPDTDNAAASLVWLERNAALTNLTAGLQLSGGALLIVAVTGLALVMRRGHIGLPLASATVFGCFAGALFAAVGGIRSNTGAIQYIGGFDPDWAESAYLATHIIGLQSLLPVATIAASGWLIVVSVAGARRGLPWLLAIGMLPTVGLVMAGLAKFAPVVTIGDEVGVGWLLHIANILVGVPLGIVAVGIVLLIPRTAERFATAPRSTTIGSTL</sequence>
<keyword evidence="1" id="KW-0472">Membrane</keyword>
<evidence type="ECO:0000313" key="2">
    <source>
        <dbReference type="EMBL" id="SBS73009.1"/>
    </source>
</evidence>
<feature type="transmembrane region" description="Helical" evidence="1">
    <location>
        <begin position="62"/>
        <end position="83"/>
    </location>
</feature>
<name>A0A1Y5P6R9_9MICO</name>
<evidence type="ECO:0000256" key="1">
    <source>
        <dbReference type="SAM" id="Phobius"/>
    </source>
</evidence>
<organism evidence="2">
    <name type="scientific">uncultured Microbacterium sp</name>
    <dbReference type="NCBI Taxonomy" id="191216"/>
    <lineage>
        <taxon>Bacteria</taxon>
        <taxon>Bacillati</taxon>
        <taxon>Actinomycetota</taxon>
        <taxon>Actinomycetes</taxon>
        <taxon>Micrococcales</taxon>
        <taxon>Microbacteriaceae</taxon>
        <taxon>Microbacterium</taxon>
        <taxon>environmental samples</taxon>
    </lineage>
</organism>
<feature type="transmembrane region" description="Helical" evidence="1">
    <location>
        <begin position="171"/>
        <end position="193"/>
    </location>
</feature>
<proteinExistence type="predicted"/>
<accession>A0A1Y5P6R9</accession>
<dbReference type="EMBL" id="FLQR01000007">
    <property type="protein sequence ID" value="SBS73009.1"/>
    <property type="molecule type" value="Genomic_DNA"/>
</dbReference>
<feature type="transmembrane region" description="Helical" evidence="1">
    <location>
        <begin position="12"/>
        <end position="32"/>
    </location>
</feature>
<dbReference type="AlphaFoldDB" id="A0A1Y5P6R9"/>
<feature type="transmembrane region" description="Helical" evidence="1">
    <location>
        <begin position="90"/>
        <end position="112"/>
    </location>
</feature>
<evidence type="ECO:0008006" key="3">
    <source>
        <dbReference type="Google" id="ProtNLM"/>
    </source>
</evidence>
<dbReference type="RefSeq" id="WP_295576288.1">
    <property type="nucleotide sequence ID" value="NZ_FLQR01000007.1"/>
</dbReference>
<feature type="transmembrane region" description="Helical" evidence="1">
    <location>
        <begin position="205"/>
        <end position="229"/>
    </location>
</feature>
<gene>
    <name evidence="2" type="ORF">MIPYR_30351</name>
</gene>